<reference evidence="12 13" key="1">
    <citation type="journal article" date="2024" name="bioRxiv">
        <title>A reference genome for Trichogramma kaykai: A tiny desert-dwelling parasitoid wasp with competing sex-ratio distorters.</title>
        <authorList>
            <person name="Culotta J."/>
            <person name="Lindsey A.R."/>
        </authorList>
    </citation>
    <scope>NUCLEOTIDE SEQUENCE [LARGE SCALE GENOMIC DNA]</scope>
    <source>
        <strain evidence="12 13">KSX58</strain>
    </source>
</reference>
<sequence length="117" mass="13106">MVRTKADGACRVAAGGKAPKKMMASRSVYASTPEKLGKDNLPRNGYCPRETPSWQKKITFFIDKKSSYTNNNNGLHADMNNKSSLAKRKTLESDEESESPKKVRQNDEEDCESMDID</sequence>
<keyword evidence="7" id="KW-0539">Nucleus</keyword>
<organism evidence="12 13">
    <name type="scientific">Trichogramma kaykai</name>
    <dbReference type="NCBI Taxonomy" id="54128"/>
    <lineage>
        <taxon>Eukaryota</taxon>
        <taxon>Metazoa</taxon>
        <taxon>Ecdysozoa</taxon>
        <taxon>Arthropoda</taxon>
        <taxon>Hexapoda</taxon>
        <taxon>Insecta</taxon>
        <taxon>Pterygota</taxon>
        <taxon>Neoptera</taxon>
        <taxon>Endopterygota</taxon>
        <taxon>Hymenoptera</taxon>
        <taxon>Apocrita</taxon>
        <taxon>Proctotrupomorpha</taxon>
        <taxon>Chalcidoidea</taxon>
        <taxon>Trichogrammatidae</taxon>
        <taxon>Trichogramma</taxon>
    </lineage>
</organism>
<evidence type="ECO:0000256" key="10">
    <source>
        <dbReference type="SAM" id="MobiDB-lite"/>
    </source>
</evidence>
<keyword evidence="6" id="KW-0234">DNA repair</keyword>
<dbReference type="PANTHER" id="PTHR15679:SF8">
    <property type="entry name" value="PCNA-ASSOCIATED FACTOR"/>
    <property type="match status" value="1"/>
</dbReference>
<keyword evidence="4" id="KW-0963">Cytoplasm</keyword>
<evidence type="ECO:0000256" key="6">
    <source>
        <dbReference type="ARBA" id="ARBA00023204"/>
    </source>
</evidence>
<dbReference type="InterPro" id="IPR040444">
    <property type="entry name" value="PCNA-AF"/>
</dbReference>
<comment type="caution">
    <text evidence="12">The sequence shown here is derived from an EMBL/GenBank/DDBJ whole genome shotgun (WGS) entry which is preliminary data.</text>
</comment>
<feature type="region of interest" description="Disordered" evidence="10">
    <location>
        <begin position="15"/>
        <end position="50"/>
    </location>
</feature>
<evidence type="ECO:0000256" key="3">
    <source>
        <dbReference type="ARBA" id="ARBA00013777"/>
    </source>
</evidence>
<comment type="subcellular location">
    <subcellularLocation>
        <location evidence="2">Cytoplasm</location>
        <location evidence="2">Perinuclear region</location>
    </subcellularLocation>
    <subcellularLocation>
        <location evidence="1">Nucleus</location>
    </subcellularLocation>
</comment>
<evidence type="ECO:0000313" key="12">
    <source>
        <dbReference type="EMBL" id="KAL3393519.1"/>
    </source>
</evidence>
<evidence type="ECO:0000256" key="8">
    <source>
        <dbReference type="ARBA" id="ARBA00030014"/>
    </source>
</evidence>
<dbReference type="PANTHER" id="PTHR15679">
    <property type="entry name" value="PCNA-ASSOCIATED FACTOR"/>
    <property type="match status" value="1"/>
</dbReference>
<dbReference type="Proteomes" id="UP001627154">
    <property type="component" value="Unassembled WGS sequence"/>
</dbReference>
<feature type="region of interest" description="Disordered" evidence="10">
    <location>
        <begin position="69"/>
        <end position="117"/>
    </location>
</feature>
<gene>
    <name evidence="12" type="ORF">TKK_011808</name>
</gene>
<proteinExistence type="predicted"/>
<accession>A0ABD2WL73</accession>
<keyword evidence="13" id="KW-1185">Reference proteome</keyword>
<evidence type="ECO:0000256" key="7">
    <source>
        <dbReference type="ARBA" id="ARBA00023242"/>
    </source>
</evidence>
<dbReference type="GO" id="GO:0048471">
    <property type="term" value="C:perinuclear region of cytoplasm"/>
    <property type="evidence" value="ECO:0007669"/>
    <property type="project" value="UniProtKB-SubCell"/>
</dbReference>
<dbReference type="GO" id="GO:0006281">
    <property type="term" value="P:DNA repair"/>
    <property type="evidence" value="ECO:0007669"/>
    <property type="project" value="UniProtKB-KW"/>
</dbReference>
<keyword evidence="5" id="KW-0227">DNA damage</keyword>
<evidence type="ECO:0000256" key="5">
    <source>
        <dbReference type="ARBA" id="ARBA00022763"/>
    </source>
</evidence>
<evidence type="ECO:0000256" key="9">
    <source>
        <dbReference type="ARBA" id="ARBA00031186"/>
    </source>
</evidence>
<dbReference type="GO" id="GO:0005634">
    <property type="term" value="C:nucleus"/>
    <property type="evidence" value="ECO:0007669"/>
    <property type="project" value="UniProtKB-SubCell"/>
</dbReference>
<feature type="compositionally biased region" description="Low complexity" evidence="10">
    <location>
        <begin position="15"/>
        <end position="24"/>
    </location>
</feature>
<evidence type="ECO:0000256" key="2">
    <source>
        <dbReference type="ARBA" id="ARBA00004556"/>
    </source>
</evidence>
<dbReference type="InterPro" id="IPR031444">
    <property type="entry name" value="PCNA-AF_dom"/>
</dbReference>
<evidence type="ECO:0000256" key="4">
    <source>
        <dbReference type="ARBA" id="ARBA00022490"/>
    </source>
</evidence>
<evidence type="ECO:0000259" key="11">
    <source>
        <dbReference type="Pfam" id="PF15715"/>
    </source>
</evidence>
<dbReference type="AlphaFoldDB" id="A0ABD2WL73"/>
<feature type="compositionally biased region" description="Acidic residues" evidence="10">
    <location>
        <begin position="107"/>
        <end position="117"/>
    </location>
</feature>
<evidence type="ECO:0000313" key="13">
    <source>
        <dbReference type="Proteomes" id="UP001627154"/>
    </source>
</evidence>
<feature type="compositionally biased region" description="Polar residues" evidence="10">
    <location>
        <begin position="69"/>
        <end position="84"/>
    </location>
</feature>
<name>A0ABD2WL73_9HYME</name>
<dbReference type="Pfam" id="PF15715">
    <property type="entry name" value="PAF"/>
    <property type="match status" value="1"/>
</dbReference>
<dbReference type="EMBL" id="JBJJXI010000096">
    <property type="protein sequence ID" value="KAL3393519.1"/>
    <property type="molecule type" value="Genomic_DNA"/>
</dbReference>
<evidence type="ECO:0000256" key="1">
    <source>
        <dbReference type="ARBA" id="ARBA00004123"/>
    </source>
</evidence>
<feature type="domain" description="PCNA-associated factor histone-like" evidence="11">
    <location>
        <begin position="1"/>
        <end position="110"/>
    </location>
</feature>
<protein>
    <recommendedName>
        <fullName evidence="3">PCNA-associated factor</fullName>
    </recommendedName>
    <alternativeName>
        <fullName evidence="8">PCNA-associated factor of 15 kDa</fullName>
    </alternativeName>
    <alternativeName>
        <fullName evidence="9">PCNA-clamp-associated factor</fullName>
    </alternativeName>
</protein>